<evidence type="ECO:0000313" key="1">
    <source>
        <dbReference type="EMBL" id="AKK02115.1"/>
    </source>
</evidence>
<sequence>MMWGSIDLVLTLKTAAASVWLIPVVRRVSMMTLFDVGFFAIVGTLRPEVCLETSGAAVLGQKH</sequence>
<evidence type="ECO:0000313" key="2">
    <source>
        <dbReference type="Proteomes" id="UP000035368"/>
    </source>
</evidence>
<dbReference type="Proteomes" id="UP000035368">
    <property type="component" value="Chromosome"/>
</dbReference>
<keyword evidence="2" id="KW-1185">Reference proteome</keyword>
<protein>
    <submittedName>
        <fullName evidence="1">Uncharacterized protein</fullName>
    </submittedName>
</protein>
<proteinExistence type="predicted"/>
<dbReference type="AlphaFoldDB" id="A0A0G3GNK1"/>
<gene>
    <name evidence="1" type="ORF">CEPID_01130</name>
</gene>
<accession>A0A0G3GNK1</accession>
<dbReference type="PATRIC" id="fig|1050174.4.peg.229"/>
<dbReference type="EMBL" id="CP011541">
    <property type="protein sequence ID" value="AKK02115.1"/>
    <property type="molecule type" value="Genomic_DNA"/>
</dbReference>
<dbReference type="KEGG" id="cei:CEPID_01130"/>
<name>A0A0G3GNK1_9CORY</name>
<reference evidence="1 2" key="1">
    <citation type="submission" date="2015-05" db="EMBL/GenBank/DDBJ databases">
        <title>Complete genome sequence of Corynebacterium epidermidicanis DSM 45586, isolated from the skin of a dog suffering from pruritus.</title>
        <authorList>
            <person name="Ruckert C."/>
            <person name="Albersmeier A."/>
            <person name="Winkler A."/>
            <person name="Tauch A."/>
        </authorList>
    </citation>
    <scope>NUCLEOTIDE SEQUENCE [LARGE SCALE GENOMIC DNA]</scope>
    <source>
        <strain evidence="1 2">DSM 45586</strain>
    </source>
</reference>
<organism evidence="1 2">
    <name type="scientific">Corynebacterium epidermidicanis</name>
    <dbReference type="NCBI Taxonomy" id="1050174"/>
    <lineage>
        <taxon>Bacteria</taxon>
        <taxon>Bacillati</taxon>
        <taxon>Actinomycetota</taxon>
        <taxon>Actinomycetes</taxon>
        <taxon>Mycobacteriales</taxon>
        <taxon>Corynebacteriaceae</taxon>
        <taxon>Corynebacterium</taxon>
    </lineage>
</organism>